<evidence type="ECO:0000313" key="3">
    <source>
        <dbReference type="Proteomes" id="UP000297280"/>
    </source>
</evidence>
<evidence type="ECO:0000313" key="2">
    <source>
        <dbReference type="EMBL" id="TGO84856.1"/>
    </source>
</evidence>
<dbReference type="PANTHER" id="PTHR33365:SF6">
    <property type="entry name" value="OXIDASE USTYA"/>
    <property type="match status" value="1"/>
</dbReference>
<dbReference type="GO" id="GO:0043386">
    <property type="term" value="P:mycotoxin biosynthetic process"/>
    <property type="evidence" value="ECO:0007669"/>
    <property type="project" value="InterPro"/>
</dbReference>
<proteinExistence type="inferred from homology"/>
<sequence length="107" mass="12316">MSNNDTLQHEMGPHVVALDDEWAIEHYLVFRFPWDPEARGIYFLKALHGLHCLKVLRRAFNDYERGDEIGSSAGHVHHCLDALRQDMMCNADDSPMPMNDFPNNIGH</sequence>
<organism evidence="2 3">
    <name type="scientific">Botrytis porri</name>
    <dbReference type="NCBI Taxonomy" id="87229"/>
    <lineage>
        <taxon>Eukaryota</taxon>
        <taxon>Fungi</taxon>
        <taxon>Dikarya</taxon>
        <taxon>Ascomycota</taxon>
        <taxon>Pezizomycotina</taxon>
        <taxon>Leotiomycetes</taxon>
        <taxon>Helotiales</taxon>
        <taxon>Sclerotiniaceae</taxon>
        <taxon>Botrytis</taxon>
    </lineage>
</organism>
<dbReference type="AlphaFoldDB" id="A0A4Z1KHP1"/>
<reference evidence="2 3" key="1">
    <citation type="submission" date="2017-12" db="EMBL/GenBank/DDBJ databases">
        <title>Comparative genomics of Botrytis spp.</title>
        <authorList>
            <person name="Valero-Jimenez C.A."/>
            <person name="Tapia P."/>
            <person name="Veloso J."/>
            <person name="Silva-Moreno E."/>
            <person name="Staats M."/>
            <person name="Valdes J.H."/>
            <person name="Van Kan J.A.L."/>
        </authorList>
    </citation>
    <scope>NUCLEOTIDE SEQUENCE [LARGE SCALE GENOMIC DNA]</scope>
    <source>
        <strain evidence="2 3">MUCL3349</strain>
    </source>
</reference>
<comment type="similarity">
    <text evidence="1">Belongs to the ustYa family.</text>
</comment>
<protein>
    <submittedName>
        <fullName evidence="2">Uncharacterized protein</fullName>
    </submittedName>
</protein>
<keyword evidence="3" id="KW-1185">Reference proteome</keyword>
<dbReference type="Pfam" id="PF11807">
    <property type="entry name" value="UstYa"/>
    <property type="match status" value="1"/>
</dbReference>
<dbReference type="STRING" id="87229.A0A4Z1KHP1"/>
<dbReference type="EMBL" id="PQXO01000456">
    <property type="protein sequence ID" value="TGO84856.1"/>
    <property type="molecule type" value="Genomic_DNA"/>
</dbReference>
<dbReference type="InterPro" id="IPR021765">
    <property type="entry name" value="UstYa-like"/>
</dbReference>
<evidence type="ECO:0000256" key="1">
    <source>
        <dbReference type="ARBA" id="ARBA00035112"/>
    </source>
</evidence>
<gene>
    <name evidence="2" type="ORF">BPOR_0457g00010</name>
</gene>
<name>A0A4Z1KHP1_9HELO</name>
<comment type="caution">
    <text evidence="2">The sequence shown here is derived from an EMBL/GenBank/DDBJ whole genome shotgun (WGS) entry which is preliminary data.</text>
</comment>
<accession>A0A4Z1KHP1</accession>
<dbReference type="Proteomes" id="UP000297280">
    <property type="component" value="Unassembled WGS sequence"/>
</dbReference>
<dbReference type="PANTHER" id="PTHR33365">
    <property type="entry name" value="YALI0B05434P"/>
    <property type="match status" value="1"/>
</dbReference>